<accession>A0A268EWU2</accession>
<evidence type="ECO:0000313" key="3">
    <source>
        <dbReference type="Proteomes" id="UP000215596"/>
    </source>
</evidence>
<name>A0A268EWU2_9BACL</name>
<evidence type="ECO:0000313" key="1">
    <source>
        <dbReference type="EMBL" id="MUG68311.1"/>
    </source>
</evidence>
<dbReference type="InterPro" id="IPR035965">
    <property type="entry name" value="PAS-like_dom_sf"/>
</dbReference>
<reference evidence="2 3" key="1">
    <citation type="submission" date="2017-07" db="EMBL/GenBank/DDBJ databases">
        <title>Isolation and whole genome analysis of endospore-forming bacteria from heroin.</title>
        <authorList>
            <person name="Kalinowski J."/>
            <person name="Ahrens B."/>
            <person name="Al-Dilaimi A."/>
            <person name="Winkler A."/>
            <person name="Wibberg D."/>
            <person name="Schleenbecker U."/>
            <person name="Ruckert C."/>
            <person name="Wolfel R."/>
            <person name="Grass G."/>
        </authorList>
    </citation>
    <scope>NUCLEOTIDE SEQUENCE [LARGE SCALE GENOMIC DNA]</scope>
    <source>
        <strain evidence="2 3">7537-G1</strain>
    </source>
</reference>
<dbReference type="Proteomes" id="UP000215596">
    <property type="component" value="Unassembled WGS sequence"/>
</dbReference>
<gene>
    <name evidence="2" type="ORF">CHH67_08970</name>
    <name evidence="1" type="ORF">GNP94_20235</name>
</gene>
<dbReference type="Gene3D" id="3.30.450.20">
    <property type="entry name" value="PAS domain"/>
    <property type="match status" value="1"/>
</dbReference>
<keyword evidence="4" id="KW-1185">Reference proteome</keyword>
<dbReference type="OrthoDB" id="2645267at2"/>
<dbReference type="EMBL" id="NPBY01000029">
    <property type="protein sequence ID" value="PAD77589.1"/>
    <property type="molecule type" value="Genomic_DNA"/>
</dbReference>
<sequence length="224" mass="25134">MNPVRGASNLPNTVTSWSHAVHSLNKGLIILRADGTIDNINDPLMKWPAKFGMSPKHLQPGISFFDVSPPEFDSSFALFYREFFLPAIREVLLGHKEAFSVEYELEGEDGPAWVLCEVQPIASTGNKLVLGAVLSYSDITKYKHTELQLAHLLSYSAALPEHVPICAVCKHVHTEDVWEPVESYLEIRLPIKFTHDICPGCIRRLYPQYSSAFDDAELPDNEEP</sequence>
<protein>
    <recommendedName>
        <fullName evidence="5">PAS domain-containing protein</fullName>
    </recommendedName>
</protein>
<proteinExistence type="predicted"/>
<dbReference type="Proteomes" id="UP000435177">
    <property type="component" value="Unassembled WGS sequence"/>
</dbReference>
<dbReference type="SUPFAM" id="SSF55785">
    <property type="entry name" value="PYP-like sensor domain (PAS domain)"/>
    <property type="match status" value="1"/>
</dbReference>
<comment type="caution">
    <text evidence="2">The sequence shown here is derived from an EMBL/GenBank/DDBJ whole genome shotgun (WGS) entry which is preliminary data.</text>
</comment>
<evidence type="ECO:0008006" key="5">
    <source>
        <dbReference type="Google" id="ProtNLM"/>
    </source>
</evidence>
<dbReference type="EMBL" id="WOAA01000024">
    <property type="protein sequence ID" value="MUG68311.1"/>
    <property type="molecule type" value="Genomic_DNA"/>
</dbReference>
<dbReference type="AlphaFoldDB" id="A0A268EWU2"/>
<reference evidence="1 4" key="2">
    <citation type="submission" date="2019-11" db="EMBL/GenBank/DDBJ databases">
        <title>Draft genome sequences of five Paenibacillus species of dairy origin.</title>
        <authorList>
            <person name="Olajide A.M."/>
            <person name="Chen S."/>
            <person name="Lapointe G."/>
        </authorList>
    </citation>
    <scope>NUCLEOTIDE SEQUENCE [LARGE SCALE GENOMIC DNA]</scope>
    <source>
        <strain evidence="1 4">3CS1</strain>
    </source>
</reference>
<organism evidence="2 3">
    <name type="scientific">Paenibacillus campinasensis</name>
    <dbReference type="NCBI Taxonomy" id="66347"/>
    <lineage>
        <taxon>Bacteria</taxon>
        <taxon>Bacillati</taxon>
        <taxon>Bacillota</taxon>
        <taxon>Bacilli</taxon>
        <taxon>Bacillales</taxon>
        <taxon>Paenibacillaceae</taxon>
        <taxon>Paenibacillus</taxon>
    </lineage>
</organism>
<evidence type="ECO:0000313" key="2">
    <source>
        <dbReference type="EMBL" id="PAD77589.1"/>
    </source>
</evidence>
<evidence type="ECO:0000313" key="4">
    <source>
        <dbReference type="Proteomes" id="UP000435177"/>
    </source>
</evidence>